<dbReference type="eggNOG" id="COG1546">
    <property type="taxonomic scope" value="Bacteria"/>
</dbReference>
<sequence length="167" mass="17309">MDAMTLEERIECAARELVDRARGIGLTLATAESCTAGLVAARIADIPGASDVLRGGAVTYCDAVKRRVLGVSEDTLRLHSAVSDPCAREMAVGARGLFEADMAVSLTGYAGPGGGTLDDPAGTVYIGLADGRGATCARCSFEGSRNDVRAHAALCALQMLLKRCDDM</sequence>
<dbReference type="Gene3D" id="3.90.950.20">
    <property type="entry name" value="CinA-like"/>
    <property type="match status" value="1"/>
</dbReference>
<dbReference type="HOGENOM" id="CLU_030805_1_0_11"/>
<protein>
    <submittedName>
        <fullName evidence="2">Competence/damage-inducible domain protein CinA</fullName>
    </submittedName>
</protein>
<evidence type="ECO:0000313" key="2">
    <source>
        <dbReference type="EMBL" id="EEA90199.1"/>
    </source>
</evidence>
<reference evidence="2 3" key="2">
    <citation type="submission" date="2008-10" db="EMBL/GenBank/DDBJ databases">
        <authorList>
            <person name="Fulton L."/>
            <person name="Clifton S."/>
            <person name="Fulton B."/>
            <person name="Xu J."/>
            <person name="Minx P."/>
            <person name="Pepin K.H."/>
            <person name="Johnson M."/>
            <person name="Thiruvilangam P."/>
            <person name="Bhonagiri V."/>
            <person name="Nash W.E."/>
            <person name="Mardis E.R."/>
            <person name="Wilson R.K."/>
        </authorList>
    </citation>
    <scope>NUCLEOTIDE SEQUENCE [LARGE SCALE GENOMIC DNA]</scope>
    <source>
        <strain evidence="2 3">DSM 13279</strain>
    </source>
</reference>
<proteinExistence type="predicted"/>
<dbReference type="InterPro" id="IPR008136">
    <property type="entry name" value="CinA_C"/>
</dbReference>
<gene>
    <name evidence="2" type="ORF">COLSTE_01549</name>
</gene>
<name>B6GBT5_9ACTN</name>
<dbReference type="Proteomes" id="UP000003560">
    <property type="component" value="Unassembled WGS sequence"/>
</dbReference>
<feature type="domain" description="CinA C-terminal" evidence="1">
    <location>
        <begin position="14"/>
        <end position="163"/>
    </location>
</feature>
<keyword evidence="3" id="KW-1185">Reference proteome</keyword>
<dbReference type="Pfam" id="PF02464">
    <property type="entry name" value="CinA"/>
    <property type="match status" value="1"/>
</dbReference>
<dbReference type="AlphaFoldDB" id="B6GBT5"/>
<dbReference type="InterPro" id="IPR036653">
    <property type="entry name" value="CinA-like_C"/>
</dbReference>
<reference evidence="2 3" key="1">
    <citation type="submission" date="2008-10" db="EMBL/GenBank/DDBJ databases">
        <title>Draft genome sequence of Collinsella stercoris (DSM 13279).</title>
        <authorList>
            <person name="Sudarsanam P."/>
            <person name="Ley R."/>
            <person name="Guruge J."/>
            <person name="Turnbaugh P.J."/>
            <person name="Mahowald M."/>
            <person name="Liep D."/>
            <person name="Gordon J."/>
        </authorList>
    </citation>
    <scope>NUCLEOTIDE SEQUENCE [LARGE SCALE GENOMIC DNA]</scope>
    <source>
        <strain evidence="2 3">DSM 13279</strain>
    </source>
</reference>
<dbReference type="GeneID" id="98003268"/>
<dbReference type="EMBL" id="ABXJ01000083">
    <property type="protein sequence ID" value="EEA90199.1"/>
    <property type="molecule type" value="Genomic_DNA"/>
</dbReference>
<dbReference type="NCBIfam" id="TIGR00199">
    <property type="entry name" value="PncC_domain"/>
    <property type="match status" value="1"/>
</dbReference>
<organism evidence="2 3">
    <name type="scientific">Collinsella stercoris DSM 13279</name>
    <dbReference type="NCBI Taxonomy" id="445975"/>
    <lineage>
        <taxon>Bacteria</taxon>
        <taxon>Bacillati</taxon>
        <taxon>Actinomycetota</taxon>
        <taxon>Coriobacteriia</taxon>
        <taxon>Coriobacteriales</taxon>
        <taxon>Coriobacteriaceae</taxon>
        <taxon>Collinsella</taxon>
    </lineage>
</organism>
<dbReference type="SUPFAM" id="SSF142433">
    <property type="entry name" value="CinA-like"/>
    <property type="match status" value="1"/>
</dbReference>
<dbReference type="RefSeq" id="WP_006721188.1">
    <property type="nucleotide sequence ID" value="NZ_CP085935.1"/>
</dbReference>
<dbReference type="STRING" id="445975.COLSTE_01549"/>
<accession>B6GBT5</accession>
<evidence type="ECO:0000313" key="3">
    <source>
        <dbReference type="Proteomes" id="UP000003560"/>
    </source>
</evidence>
<evidence type="ECO:0000259" key="1">
    <source>
        <dbReference type="Pfam" id="PF02464"/>
    </source>
</evidence>
<comment type="caution">
    <text evidence="2">The sequence shown here is derived from an EMBL/GenBank/DDBJ whole genome shotgun (WGS) entry which is preliminary data.</text>
</comment>